<name>A0A1W2EM03_9SPHI</name>
<dbReference type="PIRSF" id="PIRSF001092">
    <property type="entry name" value="Alpha-L-fucosidase"/>
    <property type="match status" value="1"/>
</dbReference>
<keyword evidence="6" id="KW-0326">Glycosidase</keyword>
<feature type="domain" description="Glycoside hydrolase family 29 N-terminal" evidence="8">
    <location>
        <begin position="30"/>
        <end position="340"/>
    </location>
</feature>
<dbReference type="InterPro" id="IPR013780">
    <property type="entry name" value="Glyco_hydro_b"/>
</dbReference>
<sequence length="439" mass="49828">MKHLFNLLILLSLSYQTKAQTSGVDPAIRTSKATMDNFMDLRFGLFIHWGPVTLRGTEIGWSRGNEVSTKEYDNLYKEFNPTLFSADKWVKTAKEAGMKYLTITSKHHDGFCLWPTAFSAYNIMNSPYKKDIVGELAKACKKYDIKFCIYFTVLDWHDPNYPMRNAGAKDADPKADISKFVATMKNQLKEIIIQYKPYMLWFDGNWEHPWKNEYGVEIYSYLKKIDPDIIINNRLGGGNSGSHPKLSPEIVGDFATPEQKIGELNMQSPWETCMTICNQWAWKPNDKLKTLKECIQTLAKTSGGNGNLLFNVGPMMDGRIEERQVTRLKEMGDWLKIYGESIYNTKGGPFKPNNTFAATRKGNKLYIHVFERKTAELILPSLAGVKVNTAYLLKGSKIKFSQDASGVITLQLPEQLPNIDDTVIVLELNSNAENIPVIS</sequence>
<evidence type="ECO:0000256" key="5">
    <source>
        <dbReference type="ARBA" id="ARBA00022801"/>
    </source>
</evidence>
<dbReference type="OrthoDB" id="107551at2"/>
<accession>A0A1W2EM03</accession>
<dbReference type="Pfam" id="PF01120">
    <property type="entry name" value="Alpha_L_fucos"/>
    <property type="match status" value="1"/>
</dbReference>
<comment type="function">
    <text evidence="1">Alpha-L-fucosidase is responsible for hydrolyzing the alpha-1,6-linked fucose joined to the reducing-end N-acetylglucosamine of the carbohydrate moieties of glycoproteins.</text>
</comment>
<comment type="similarity">
    <text evidence="2">Belongs to the glycosyl hydrolase 29 family.</text>
</comment>
<gene>
    <name evidence="9" type="ORF">SAMN04488101_11349</name>
</gene>
<keyword evidence="4" id="KW-0732">Signal</keyword>
<evidence type="ECO:0000256" key="6">
    <source>
        <dbReference type="ARBA" id="ARBA00023295"/>
    </source>
</evidence>
<keyword evidence="10" id="KW-1185">Reference proteome</keyword>
<evidence type="ECO:0000256" key="2">
    <source>
        <dbReference type="ARBA" id="ARBA00007951"/>
    </source>
</evidence>
<dbReference type="Proteomes" id="UP000192678">
    <property type="component" value="Unassembled WGS sequence"/>
</dbReference>
<dbReference type="PANTHER" id="PTHR10030">
    <property type="entry name" value="ALPHA-L-FUCOSIDASE"/>
    <property type="match status" value="1"/>
</dbReference>
<dbReference type="Gene3D" id="3.20.20.80">
    <property type="entry name" value="Glycosidases"/>
    <property type="match status" value="1"/>
</dbReference>
<dbReference type="InterPro" id="IPR000933">
    <property type="entry name" value="Glyco_hydro_29"/>
</dbReference>
<evidence type="ECO:0000256" key="7">
    <source>
        <dbReference type="PIRSR" id="PIRSR001092-1"/>
    </source>
</evidence>
<dbReference type="Gene3D" id="2.60.40.1180">
    <property type="entry name" value="Golgi alpha-mannosidase II"/>
    <property type="match status" value="1"/>
</dbReference>
<feature type="site" description="May be important for catalysis" evidence="7">
    <location>
        <position position="273"/>
    </location>
</feature>
<dbReference type="InterPro" id="IPR057739">
    <property type="entry name" value="Glyco_hydro_29_N"/>
</dbReference>
<protein>
    <recommendedName>
        <fullName evidence="3">alpha-L-fucosidase</fullName>
        <ecNumber evidence="3">3.2.1.51</ecNumber>
    </recommendedName>
</protein>
<dbReference type="EC" id="3.2.1.51" evidence="3"/>
<evidence type="ECO:0000256" key="3">
    <source>
        <dbReference type="ARBA" id="ARBA00012662"/>
    </source>
</evidence>
<evidence type="ECO:0000256" key="1">
    <source>
        <dbReference type="ARBA" id="ARBA00004071"/>
    </source>
</evidence>
<keyword evidence="5" id="KW-0378">Hydrolase</keyword>
<dbReference type="GO" id="GO:0016139">
    <property type="term" value="P:glycoside catabolic process"/>
    <property type="evidence" value="ECO:0007669"/>
    <property type="project" value="TreeGrafter"/>
</dbReference>
<dbReference type="EMBL" id="FWYB01000013">
    <property type="protein sequence ID" value="SMD10168.1"/>
    <property type="molecule type" value="Genomic_DNA"/>
</dbReference>
<organism evidence="9 10">
    <name type="scientific">Pedobacter nyackensis</name>
    <dbReference type="NCBI Taxonomy" id="475255"/>
    <lineage>
        <taxon>Bacteria</taxon>
        <taxon>Pseudomonadati</taxon>
        <taxon>Bacteroidota</taxon>
        <taxon>Sphingobacteriia</taxon>
        <taxon>Sphingobacteriales</taxon>
        <taxon>Sphingobacteriaceae</taxon>
        <taxon>Pedobacter</taxon>
    </lineage>
</organism>
<dbReference type="InterPro" id="IPR017853">
    <property type="entry name" value="GH"/>
</dbReference>
<dbReference type="STRING" id="475255.SAMN04488101_11349"/>
<dbReference type="AlphaFoldDB" id="A0A1W2EM03"/>
<evidence type="ECO:0000259" key="8">
    <source>
        <dbReference type="Pfam" id="PF01120"/>
    </source>
</evidence>
<dbReference type="PANTHER" id="PTHR10030:SF37">
    <property type="entry name" value="ALPHA-L-FUCOSIDASE-RELATED"/>
    <property type="match status" value="1"/>
</dbReference>
<dbReference type="PRINTS" id="PR00741">
    <property type="entry name" value="GLHYDRLASE29"/>
</dbReference>
<evidence type="ECO:0000256" key="4">
    <source>
        <dbReference type="ARBA" id="ARBA00022729"/>
    </source>
</evidence>
<evidence type="ECO:0000313" key="9">
    <source>
        <dbReference type="EMBL" id="SMD10168.1"/>
    </source>
</evidence>
<dbReference type="InterPro" id="IPR016286">
    <property type="entry name" value="FUC_metazoa-typ"/>
</dbReference>
<dbReference type="GO" id="GO:0005764">
    <property type="term" value="C:lysosome"/>
    <property type="evidence" value="ECO:0007669"/>
    <property type="project" value="TreeGrafter"/>
</dbReference>
<dbReference type="GO" id="GO:0006004">
    <property type="term" value="P:fucose metabolic process"/>
    <property type="evidence" value="ECO:0007669"/>
    <property type="project" value="InterPro"/>
</dbReference>
<dbReference type="SMART" id="SM00812">
    <property type="entry name" value="Alpha_L_fucos"/>
    <property type="match status" value="1"/>
</dbReference>
<dbReference type="GO" id="GO:0004560">
    <property type="term" value="F:alpha-L-fucosidase activity"/>
    <property type="evidence" value="ECO:0007669"/>
    <property type="project" value="InterPro"/>
</dbReference>
<dbReference type="RefSeq" id="WP_144009549.1">
    <property type="nucleotide sequence ID" value="NZ_FWYB01000013.1"/>
</dbReference>
<dbReference type="SUPFAM" id="SSF51445">
    <property type="entry name" value="(Trans)glycosidases"/>
    <property type="match status" value="1"/>
</dbReference>
<evidence type="ECO:0000313" key="10">
    <source>
        <dbReference type="Proteomes" id="UP000192678"/>
    </source>
</evidence>
<reference evidence="9 10" key="1">
    <citation type="submission" date="2017-04" db="EMBL/GenBank/DDBJ databases">
        <authorList>
            <person name="Afonso C.L."/>
            <person name="Miller P.J."/>
            <person name="Scott M.A."/>
            <person name="Spackman E."/>
            <person name="Goraichik I."/>
            <person name="Dimitrov K.M."/>
            <person name="Suarez D.L."/>
            <person name="Swayne D.E."/>
        </authorList>
    </citation>
    <scope>NUCLEOTIDE SEQUENCE [LARGE SCALE GENOMIC DNA]</scope>
    <source>
        <strain evidence="9 10">DSM 19625</strain>
    </source>
</reference>
<proteinExistence type="inferred from homology"/>